<dbReference type="OrthoDB" id="3249359at2759"/>
<dbReference type="InParanoid" id="B0DFS1"/>
<accession>B0DFS1</accession>
<dbReference type="AlphaFoldDB" id="B0DFS1"/>
<evidence type="ECO:0000259" key="1">
    <source>
        <dbReference type="PROSITE" id="PS50097"/>
    </source>
</evidence>
<feature type="domain" description="BTB" evidence="1">
    <location>
        <begin position="24"/>
        <end position="98"/>
    </location>
</feature>
<dbReference type="Proteomes" id="UP000001194">
    <property type="component" value="Unassembled WGS sequence"/>
</dbReference>
<name>B0DFS1_LACBS</name>
<dbReference type="KEGG" id="lbc:LACBIDRAFT_299967"/>
<dbReference type="PROSITE" id="PS50097">
    <property type="entry name" value="BTB"/>
    <property type="match status" value="1"/>
</dbReference>
<dbReference type="HOGENOM" id="CLU_048296_2_0_1"/>
<keyword evidence="3" id="KW-1185">Reference proteome</keyword>
<evidence type="ECO:0000313" key="3">
    <source>
        <dbReference type="Proteomes" id="UP000001194"/>
    </source>
</evidence>
<dbReference type="STRING" id="486041.B0DFS1"/>
<dbReference type="InterPro" id="IPR000210">
    <property type="entry name" value="BTB/POZ_dom"/>
</dbReference>
<dbReference type="GeneID" id="6078422"/>
<dbReference type="EMBL" id="DS547108">
    <property type="protein sequence ID" value="EDR06392.1"/>
    <property type="molecule type" value="Genomic_DNA"/>
</dbReference>
<reference evidence="2 3" key="1">
    <citation type="journal article" date="2008" name="Nature">
        <title>The genome of Laccaria bicolor provides insights into mycorrhizal symbiosis.</title>
        <authorList>
            <person name="Martin F."/>
            <person name="Aerts A."/>
            <person name="Ahren D."/>
            <person name="Brun A."/>
            <person name="Danchin E.G.J."/>
            <person name="Duchaussoy F."/>
            <person name="Gibon J."/>
            <person name="Kohler A."/>
            <person name="Lindquist E."/>
            <person name="Pereda V."/>
            <person name="Salamov A."/>
            <person name="Shapiro H.J."/>
            <person name="Wuyts J."/>
            <person name="Blaudez D."/>
            <person name="Buee M."/>
            <person name="Brokstein P."/>
            <person name="Canbaeck B."/>
            <person name="Cohen D."/>
            <person name="Courty P.E."/>
            <person name="Coutinho P.M."/>
            <person name="Delaruelle C."/>
            <person name="Detter J.C."/>
            <person name="Deveau A."/>
            <person name="DiFazio S."/>
            <person name="Duplessis S."/>
            <person name="Fraissinet-Tachet L."/>
            <person name="Lucic E."/>
            <person name="Frey-Klett P."/>
            <person name="Fourrey C."/>
            <person name="Feussner I."/>
            <person name="Gay G."/>
            <person name="Grimwood J."/>
            <person name="Hoegger P.J."/>
            <person name="Jain P."/>
            <person name="Kilaru S."/>
            <person name="Labbe J."/>
            <person name="Lin Y.C."/>
            <person name="Legue V."/>
            <person name="Le Tacon F."/>
            <person name="Marmeisse R."/>
            <person name="Melayah D."/>
            <person name="Montanini B."/>
            <person name="Muratet M."/>
            <person name="Nehls U."/>
            <person name="Niculita-Hirzel H."/>
            <person name="Oudot-Le Secq M.P."/>
            <person name="Peter M."/>
            <person name="Quesneville H."/>
            <person name="Rajashekar B."/>
            <person name="Reich M."/>
            <person name="Rouhier N."/>
            <person name="Schmutz J."/>
            <person name="Yin T."/>
            <person name="Chalot M."/>
            <person name="Henrissat B."/>
            <person name="Kuees U."/>
            <person name="Lucas S."/>
            <person name="Van de Peer Y."/>
            <person name="Podila G.K."/>
            <person name="Polle A."/>
            <person name="Pukkila P.J."/>
            <person name="Richardson P.M."/>
            <person name="Rouze P."/>
            <person name="Sanders I.R."/>
            <person name="Stajich J.E."/>
            <person name="Tunlid A."/>
            <person name="Tuskan G."/>
            <person name="Grigoriev I.V."/>
        </authorList>
    </citation>
    <scope>NUCLEOTIDE SEQUENCE [LARGE SCALE GENOMIC DNA]</scope>
    <source>
        <strain evidence="3">S238N-H82 / ATCC MYA-4686</strain>
    </source>
</reference>
<organism evidence="3">
    <name type="scientific">Laccaria bicolor (strain S238N-H82 / ATCC MYA-4686)</name>
    <name type="common">Bicoloured deceiver</name>
    <name type="synonym">Laccaria laccata var. bicolor</name>
    <dbReference type="NCBI Taxonomy" id="486041"/>
    <lineage>
        <taxon>Eukaryota</taxon>
        <taxon>Fungi</taxon>
        <taxon>Dikarya</taxon>
        <taxon>Basidiomycota</taxon>
        <taxon>Agaricomycotina</taxon>
        <taxon>Agaricomycetes</taxon>
        <taxon>Agaricomycetidae</taxon>
        <taxon>Agaricales</taxon>
        <taxon>Agaricineae</taxon>
        <taxon>Hydnangiaceae</taxon>
        <taxon>Laccaria</taxon>
    </lineage>
</organism>
<evidence type="ECO:0000313" key="2">
    <source>
        <dbReference type="EMBL" id="EDR06392.1"/>
    </source>
</evidence>
<gene>
    <name evidence="2" type="ORF">LACBIDRAFT_299967</name>
</gene>
<proteinExistence type="predicted"/>
<dbReference type="RefSeq" id="XP_001882764.1">
    <property type="nucleotide sequence ID" value="XM_001882729.1"/>
</dbReference>
<protein>
    <submittedName>
        <fullName evidence="2">Predicted protein</fullName>
    </submittedName>
</protein>
<sequence>MSNPSILATIASEGLTQHKVYWFHDGSLVFRIQNHLFKVHRTLISRHSLFFASKIAKYSADDVVGSNVAKIADGMCIYMDVERDVSANDVEALLGHLYHDVSFFSLPSPLGRNLPFQRVASVIRASSPNQLDFPNIHSVALESLEAMFTTYPESFSLLHPLHESLNLATKYKLPLVRKAVFYSLVTTTNFDIEERADKGPTVDPIEDHTCGILSESDAWLCRRLLAHIIDHFTPTLFTPATTAHMACTDVFADMWMPLVITPALADDGVYKPLETLERIKSIDWATKGLCASCLIEKRQEWTEEQYTVWRLISGWLEKLDAQTARKGT</sequence>